<evidence type="ECO:0000259" key="2">
    <source>
        <dbReference type="Pfam" id="PF08021"/>
    </source>
</evidence>
<dbReference type="InterPro" id="IPR013113">
    <property type="entry name" value="SIP_FAD-bd"/>
</dbReference>
<dbReference type="Gene3D" id="2.40.30.10">
    <property type="entry name" value="Translation factors"/>
    <property type="match status" value="1"/>
</dbReference>
<evidence type="ECO:0000313" key="3">
    <source>
        <dbReference type="EMBL" id="MDN3611061.1"/>
    </source>
</evidence>
<name>A0ABT8BXE1_9VIBR</name>
<gene>
    <name evidence="3" type="ORF">QWZ16_15415</name>
</gene>
<feature type="region of interest" description="Disordered" evidence="1">
    <location>
        <begin position="1"/>
        <end position="28"/>
    </location>
</feature>
<dbReference type="RefSeq" id="WP_290312609.1">
    <property type="nucleotide sequence ID" value="NZ_JAUFQC010000008.1"/>
</dbReference>
<comment type="caution">
    <text evidence="3">The sequence shown here is derived from an EMBL/GenBank/DDBJ whole genome shotgun (WGS) entry which is preliminary data.</text>
</comment>
<accession>A0ABT8BXE1</accession>
<dbReference type="EMBL" id="JAUFQC010000008">
    <property type="protein sequence ID" value="MDN3611061.1"/>
    <property type="molecule type" value="Genomic_DNA"/>
</dbReference>
<organism evidence="3 4">
    <name type="scientific">Vibrio ostreicida</name>
    <dbReference type="NCBI Taxonomy" id="526588"/>
    <lineage>
        <taxon>Bacteria</taxon>
        <taxon>Pseudomonadati</taxon>
        <taxon>Pseudomonadota</taxon>
        <taxon>Gammaproteobacteria</taxon>
        <taxon>Vibrionales</taxon>
        <taxon>Vibrionaceae</taxon>
        <taxon>Vibrio</taxon>
    </lineage>
</organism>
<protein>
    <submittedName>
        <fullName evidence="3">Siderophore-interacting protein</fullName>
    </submittedName>
</protein>
<sequence length="51" mass="5878">MRRGLHQASVDQQGHPLQESIEGQPRPTMRTYTIRRFDHESRAIESTLSAT</sequence>
<evidence type="ECO:0000256" key="1">
    <source>
        <dbReference type="SAM" id="MobiDB-lite"/>
    </source>
</evidence>
<feature type="domain" description="Siderophore-interacting FAD-binding" evidence="2">
    <location>
        <begin position="12"/>
        <end position="44"/>
    </location>
</feature>
<evidence type="ECO:0000313" key="4">
    <source>
        <dbReference type="Proteomes" id="UP001238540"/>
    </source>
</evidence>
<keyword evidence="4" id="KW-1185">Reference proteome</keyword>
<dbReference type="Proteomes" id="UP001238540">
    <property type="component" value="Unassembled WGS sequence"/>
</dbReference>
<dbReference type="Pfam" id="PF08021">
    <property type="entry name" value="FAD_binding_9"/>
    <property type="match status" value="1"/>
</dbReference>
<reference evidence="4" key="1">
    <citation type="journal article" date="2019" name="Int. J. Syst. Evol. Microbiol.">
        <title>The Global Catalogue of Microorganisms (GCM) 10K type strain sequencing project: providing services to taxonomists for standard genome sequencing and annotation.</title>
        <authorList>
            <consortium name="The Broad Institute Genomics Platform"/>
            <consortium name="The Broad Institute Genome Sequencing Center for Infectious Disease"/>
            <person name="Wu L."/>
            <person name="Ma J."/>
        </authorList>
    </citation>
    <scope>NUCLEOTIDE SEQUENCE [LARGE SCALE GENOMIC DNA]</scope>
    <source>
        <strain evidence="4">CECT 7398</strain>
    </source>
</reference>
<proteinExistence type="predicted"/>